<reference evidence="2 3" key="1">
    <citation type="journal article" date="2011" name="Genome Res.">
        <title>Phylogeny-wide analysis of social amoeba genomes highlights ancient origins for complex intercellular communication.</title>
        <authorList>
            <person name="Heidel A.J."/>
            <person name="Lawal H.M."/>
            <person name="Felder M."/>
            <person name="Schilde C."/>
            <person name="Helps N.R."/>
            <person name="Tunggal B."/>
            <person name="Rivero F."/>
            <person name="John U."/>
            <person name="Schleicher M."/>
            <person name="Eichinger L."/>
            <person name="Platzer M."/>
            <person name="Noegel A.A."/>
            <person name="Schaap P."/>
            <person name="Gloeckner G."/>
        </authorList>
    </citation>
    <scope>NUCLEOTIDE SEQUENCE [LARGE SCALE GENOMIC DNA]</scope>
    <source>
        <strain evidence="3">ATCC 26659 / Pp 5 / PN500</strain>
    </source>
</reference>
<comment type="caution">
    <text evidence="2">The sequence shown here is derived from an EMBL/GenBank/DDBJ whole genome shotgun (WGS) entry which is preliminary data.</text>
</comment>
<evidence type="ECO:0000256" key="1">
    <source>
        <dbReference type="SAM" id="MobiDB-lite"/>
    </source>
</evidence>
<organism evidence="2 3">
    <name type="scientific">Heterostelium pallidum (strain ATCC 26659 / Pp 5 / PN500)</name>
    <name type="common">Cellular slime mold</name>
    <name type="synonym">Polysphondylium pallidum</name>
    <dbReference type="NCBI Taxonomy" id="670386"/>
    <lineage>
        <taxon>Eukaryota</taxon>
        <taxon>Amoebozoa</taxon>
        <taxon>Evosea</taxon>
        <taxon>Eumycetozoa</taxon>
        <taxon>Dictyostelia</taxon>
        <taxon>Acytosteliales</taxon>
        <taxon>Acytosteliaceae</taxon>
        <taxon>Heterostelium</taxon>
    </lineage>
</organism>
<feature type="compositionally biased region" description="Low complexity" evidence="1">
    <location>
        <begin position="9"/>
        <end position="22"/>
    </location>
</feature>
<accession>D3BP54</accession>
<dbReference type="InParanoid" id="D3BP54"/>
<dbReference type="AlphaFoldDB" id="D3BP54"/>
<evidence type="ECO:0000313" key="3">
    <source>
        <dbReference type="Proteomes" id="UP000001396"/>
    </source>
</evidence>
<proteinExistence type="predicted"/>
<evidence type="ECO:0000313" key="2">
    <source>
        <dbReference type="EMBL" id="EFA77064.1"/>
    </source>
</evidence>
<name>D3BP54_HETP5</name>
<gene>
    <name evidence="2" type="ORF">PPL_09817</name>
</gene>
<dbReference type="RefSeq" id="XP_020429193.1">
    <property type="nucleotide sequence ID" value="XM_020580606.1"/>
</dbReference>
<feature type="region of interest" description="Disordered" evidence="1">
    <location>
        <begin position="1"/>
        <end position="22"/>
    </location>
</feature>
<dbReference type="Proteomes" id="UP000001396">
    <property type="component" value="Unassembled WGS sequence"/>
</dbReference>
<keyword evidence="3" id="KW-1185">Reference proteome</keyword>
<dbReference type="GeneID" id="31365289"/>
<protein>
    <submittedName>
        <fullName evidence="2">Uncharacterized protein</fullName>
    </submittedName>
</protein>
<sequence>MLSSLVRPSSSATFASNCSSRSAQSICRYAIEHDRVDLVKDYISNKLISQTDLAYCFDLVRRQKEVKVILSNEMLSLQQSNTFQFYIKKLVNKII</sequence>
<dbReference type="EMBL" id="ADBJ01000044">
    <property type="protein sequence ID" value="EFA77064.1"/>
    <property type="molecule type" value="Genomic_DNA"/>
</dbReference>